<evidence type="ECO:0000313" key="2">
    <source>
        <dbReference type="EMBL" id="OBX28944.1"/>
    </source>
</evidence>
<evidence type="ECO:0000313" key="3">
    <source>
        <dbReference type="Proteomes" id="UP000185753"/>
    </source>
</evidence>
<sequence length="106" mass="11366">MYKKFILGLTLASASALVAAKDENYGCRAFMCFAGGLNVSECQSTISDVKKDLAKGKGFPHCSFVSSNQDGSVGGGEGQPKISSYTHNKRVYLYVDDKLVTTVKKS</sequence>
<feature type="signal peptide" evidence="1">
    <location>
        <begin position="1"/>
        <end position="20"/>
    </location>
</feature>
<dbReference type="RefSeq" id="WP_005248735.1">
    <property type="nucleotide sequence ID" value="NZ_LZDS01000015.1"/>
</dbReference>
<gene>
    <name evidence="2" type="ORF">A9J31_14825</name>
</gene>
<reference evidence="3" key="1">
    <citation type="submission" date="2016-06" db="EMBL/GenBank/DDBJ databases">
        <authorList>
            <person name="Radolfova-Krizova L."/>
            <person name="Nemec A."/>
        </authorList>
    </citation>
    <scope>NUCLEOTIDE SEQUENCE [LARGE SCALE GENOMIC DNA]</scope>
    <source>
        <strain evidence="3">ANC 4275</strain>
    </source>
</reference>
<feature type="chain" id="PRO_5008360751" evidence="1">
    <location>
        <begin position="21"/>
        <end position="106"/>
    </location>
</feature>
<keyword evidence="3" id="KW-1185">Reference proteome</keyword>
<comment type="caution">
    <text evidence="2">The sequence shown here is derived from an EMBL/GenBank/DDBJ whole genome shotgun (WGS) entry which is preliminary data.</text>
</comment>
<keyword evidence="1" id="KW-0732">Signal</keyword>
<dbReference type="OrthoDB" id="8908892at2"/>
<evidence type="ECO:0000256" key="1">
    <source>
        <dbReference type="SAM" id="SignalP"/>
    </source>
</evidence>
<protein>
    <submittedName>
        <fullName evidence="2">Uncharacterized protein</fullName>
    </submittedName>
</protein>
<dbReference type="AlphaFoldDB" id="A0A1A7RBR2"/>
<dbReference type="GeneID" id="58164792"/>
<name>A0A1A7RBR2_9GAMM</name>
<dbReference type="EMBL" id="LZDS01000015">
    <property type="protein sequence ID" value="OBX28944.1"/>
    <property type="molecule type" value="Genomic_DNA"/>
</dbReference>
<proteinExistence type="predicted"/>
<dbReference type="Proteomes" id="UP000185753">
    <property type="component" value="Unassembled WGS sequence"/>
</dbReference>
<accession>A0A1A7RBR2</accession>
<organism evidence="2 3">
    <name type="scientific">Acinetobacter gandensis</name>
    <dbReference type="NCBI Taxonomy" id="1443941"/>
    <lineage>
        <taxon>Bacteria</taxon>
        <taxon>Pseudomonadati</taxon>
        <taxon>Pseudomonadota</taxon>
        <taxon>Gammaproteobacteria</taxon>
        <taxon>Moraxellales</taxon>
        <taxon>Moraxellaceae</taxon>
        <taxon>Acinetobacter</taxon>
    </lineage>
</organism>